<dbReference type="EMBL" id="CP030261">
    <property type="protein sequence ID" value="AXB57330.1"/>
    <property type="molecule type" value="Genomic_DNA"/>
</dbReference>
<dbReference type="AlphaFoldDB" id="A0A344LTT8"/>
<dbReference type="PROSITE" id="PS50965">
    <property type="entry name" value="NERD"/>
    <property type="match status" value="1"/>
</dbReference>
<proteinExistence type="predicted"/>
<accession>A0A344LTT8</accession>
<feature type="transmembrane region" description="Helical" evidence="1">
    <location>
        <begin position="111"/>
        <end position="134"/>
    </location>
</feature>
<evidence type="ECO:0000313" key="4">
    <source>
        <dbReference type="Proteomes" id="UP000251561"/>
    </source>
</evidence>
<feature type="domain" description="NERD" evidence="2">
    <location>
        <begin position="187"/>
        <end position="297"/>
    </location>
</feature>
<gene>
    <name evidence="3" type="ORF">HYN86_12290</name>
</gene>
<dbReference type="Proteomes" id="UP000251561">
    <property type="component" value="Chromosome"/>
</dbReference>
<keyword evidence="1" id="KW-0812">Transmembrane</keyword>
<keyword evidence="4" id="KW-1185">Reference proteome</keyword>
<dbReference type="Pfam" id="PF08378">
    <property type="entry name" value="NERD"/>
    <property type="match status" value="1"/>
</dbReference>
<dbReference type="KEGG" id="ffl:HYN86_12290"/>
<evidence type="ECO:0000256" key="1">
    <source>
        <dbReference type="SAM" id="Phobius"/>
    </source>
</evidence>
<organism evidence="3 4">
    <name type="scientific">Flavobacterium fluviale</name>
    <dbReference type="NCBI Taxonomy" id="2249356"/>
    <lineage>
        <taxon>Bacteria</taxon>
        <taxon>Pseudomonadati</taxon>
        <taxon>Bacteroidota</taxon>
        <taxon>Flavobacteriia</taxon>
        <taxon>Flavobacteriales</taxon>
        <taxon>Flavobacteriaceae</taxon>
        <taxon>Flavobacterium</taxon>
    </lineage>
</organism>
<keyword evidence="1" id="KW-0472">Membrane</keyword>
<sequence length="365" mass="43388">MCRVYNTIGCLNNIQLELVTNHIDEFNSLNEIIDFQKNYHFKKEKIISDHNILINEEKEFLTNEVSEFDILTSQKIIDLKKELRQKLDYLNQQIEELSEKKTKIIAVIEEYYLNLIIHIKFWFVQILFEFRIILFKYQSKKLLSKKKKRLDYISENFQDAVNESSFEDLQKFEVKNEIIKKLNNTIYGAFGEQKVENELKKLSDDYILINDFSYTFQNPIKHDGDYIKTIQIDHLLITRSGVFLIETKNWSNSSINNLDLRSPVQQVLRTNYALFRLLSEKVSKSNWGFSKQNWGNRKIPIKNIIVFTNVIPHEQFQYTKILGLKELLPYIRYFSPVFTQTEVQIITDSLLQLSQQKKISSKLVL</sequence>
<evidence type="ECO:0000259" key="2">
    <source>
        <dbReference type="PROSITE" id="PS50965"/>
    </source>
</evidence>
<protein>
    <recommendedName>
        <fullName evidence="2">NERD domain-containing protein</fullName>
    </recommendedName>
</protein>
<dbReference type="OrthoDB" id="9813328at2"/>
<keyword evidence="1" id="KW-1133">Transmembrane helix</keyword>
<dbReference type="InterPro" id="IPR011528">
    <property type="entry name" value="NERD"/>
</dbReference>
<evidence type="ECO:0000313" key="3">
    <source>
        <dbReference type="EMBL" id="AXB57330.1"/>
    </source>
</evidence>
<reference evidence="3 4" key="1">
    <citation type="submission" date="2018-06" db="EMBL/GenBank/DDBJ databases">
        <title>Genome sequencing of Flavobacterium.</title>
        <authorList>
            <person name="Baek M.-G."/>
            <person name="Yi H."/>
        </authorList>
    </citation>
    <scope>NUCLEOTIDE SEQUENCE [LARGE SCALE GENOMIC DNA]</scope>
    <source>
        <strain evidence="3 4">HYN0086</strain>
    </source>
</reference>
<name>A0A344LTT8_9FLAO</name>